<keyword evidence="2" id="KW-1185">Reference proteome</keyword>
<sequence>MKFEIPESIEVGGTYINIELVDRLENNRLGQCILASGKIQIAQKFDKDYVQTESSKINTFFHELTHVILDTMGESELSQNEKFVSCFSSFLAEAIRNSK</sequence>
<dbReference type="KEGG" id="vg:75691413"/>
<dbReference type="Proteomes" id="UP000827387">
    <property type="component" value="Segment"/>
</dbReference>
<dbReference type="GeneID" id="75691413"/>
<organism evidence="1 2">
    <name type="scientific">uncultured phage cr49_1</name>
    <dbReference type="NCBI Taxonomy" id="2986402"/>
    <lineage>
        <taxon>Viruses</taxon>
        <taxon>Duplodnaviria</taxon>
        <taxon>Heunggongvirae</taxon>
        <taxon>Uroviricota</taxon>
        <taxon>Caudoviricetes</taxon>
        <taxon>Crassvirales</taxon>
        <taxon>Intestiviridae</taxon>
        <taxon>Crudevirinae</taxon>
        <taxon>Diorhovirus</taxon>
        <taxon>Diorhovirus copri</taxon>
    </lineage>
</organism>
<dbReference type="EMBL" id="MZ130474">
    <property type="protein sequence ID" value="QWM89064.1"/>
    <property type="molecule type" value="Genomic_DNA"/>
</dbReference>
<name>A0AAE7V1Q3_9CAUD</name>
<proteinExistence type="predicted"/>
<gene>
    <name evidence="1" type="primary">gp_05154</name>
</gene>
<evidence type="ECO:0000313" key="1">
    <source>
        <dbReference type="EMBL" id="QWM89064.1"/>
    </source>
</evidence>
<accession>A0AAE7V1Q3</accession>
<reference evidence="1 2" key="1">
    <citation type="submission" date="2021-04" db="EMBL/GenBank/DDBJ databases">
        <authorList>
            <person name="Shkoporov A.N."/>
            <person name="Stockdale S.R."/>
            <person name="Guerin E."/>
            <person name="Ross R.P."/>
            <person name="Hill C."/>
        </authorList>
    </citation>
    <scope>NUCLEOTIDE SEQUENCE [LARGE SCALE GENOMIC DNA]</scope>
    <source>
        <strain evidence="2">cr49_1</strain>
    </source>
</reference>
<evidence type="ECO:0000313" key="2">
    <source>
        <dbReference type="Proteomes" id="UP000827387"/>
    </source>
</evidence>
<dbReference type="RefSeq" id="YP_010358636.1">
    <property type="nucleotide sequence ID" value="NC_062764.1"/>
</dbReference>
<protein>
    <submittedName>
        <fullName evidence="1">Peptidase</fullName>
    </submittedName>
</protein>